<dbReference type="NCBIfam" id="TIGR00756">
    <property type="entry name" value="PPR"/>
    <property type="match status" value="1"/>
</dbReference>
<proteinExistence type="predicted"/>
<gene>
    <name evidence="4" type="ORF">KIW84_071774</name>
</gene>
<dbReference type="PANTHER" id="PTHR12747:SF0">
    <property type="entry name" value="ELONGATOR COMPLEX PROTEIN 1"/>
    <property type="match status" value="1"/>
</dbReference>
<sequence length="306" mass="34899">MVISLYVRNIFFEEVIPVYKEMLSKNVQTTDFTYPSVLKACGELLDCDTMVEVHKSILDSSIKWSLFMHNALVFTYGRFGKLDVARHLFDNMSVRDDVSWNTIISCYASRGIWKEAFRPFGCMQEEGIEMNVIIWNTISGALFASSEKKTFAGAVLEWMPSGPKVAAVYDRKAENECPSIVYFERNGLERIKFSVGEGVNAKVKFLKWNCSSDLLAGVVECENYDAIKIWYFSNNHWYVKHEIRYLKQDEVRNQTPNQQTTVNGFMQGHQVFQSRQNEANILGVDTGADLHGISSLSRGVTVLESQ</sequence>
<dbReference type="AlphaFoldDB" id="A0A9D4VJX8"/>
<evidence type="ECO:0000256" key="2">
    <source>
        <dbReference type="PROSITE-ProRule" id="PRU00708"/>
    </source>
</evidence>
<dbReference type="GO" id="GO:0000049">
    <property type="term" value="F:tRNA binding"/>
    <property type="evidence" value="ECO:0007669"/>
    <property type="project" value="TreeGrafter"/>
</dbReference>
<evidence type="ECO:0000259" key="3">
    <source>
        <dbReference type="Pfam" id="PF04762"/>
    </source>
</evidence>
<dbReference type="InterPro" id="IPR011990">
    <property type="entry name" value="TPR-like_helical_dom_sf"/>
</dbReference>
<accession>A0A9D4VJX8</accession>
<protein>
    <recommendedName>
        <fullName evidence="3">ELP1 first N-terminal beta-propeller domain-containing protein</fullName>
    </recommendedName>
</protein>
<reference evidence="4 5" key="1">
    <citation type="journal article" date="2022" name="Nat. Genet.">
        <title>Improved pea reference genome and pan-genome highlight genomic features and evolutionary characteristics.</title>
        <authorList>
            <person name="Yang T."/>
            <person name="Liu R."/>
            <person name="Luo Y."/>
            <person name="Hu S."/>
            <person name="Wang D."/>
            <person name="Wang C."/>
            <person name="Pandey M.K."/>
            <person name="Ge S."/>
            <person name="Xu Q."/>
            <person name="Li N."/>
            <person name="Li G."/>
            <person name="Huang Y."/>
            <person name="Saxena R.K."/>
            <person name="Ji Y."/>
            <person name="Li M."/>
            <person name="Yan X."/>
            <person name="He Y."/>
            <person name="Liu Y."/>
            <person name="Wang X."/>
            <person name="Xiang C."/>
            <person name="Varshney R.K."/>
            <person name="Ding H."/>
            <person name="Gao S."/>
            <person name="Zong X."/>
        </authorList>
    </citation>
    <scope>NUCLEOTIDE SEQUENCE [LARGE SCALE GENOMIC DNA]</scope>
    <source>
        <strain evidence="4 5">cv. Zhongwan 6</strain>
    </source>
</reference>
<dbReference type="GO" id="GO:0002926">
    <property type="term" value="P:tRNA wobble base 5-methoxycarbonylmethyl-2-thiouridinylation"/>
    <property type="evidence" value="ECO:0007669"/>
    <property type="project" value="TreeGrafter"/>
</dbReference>
<organism evidence="4 5">
    <name type="scientific">Pisum sativum</name>
    <name type="common">Garden pea</name>
    <name type="synonym">Lathyrus oleraceus</name>
    <dbReference type="NCBI Taxonomy" id="3888"/>
    <lineage>
        <taxon>Eukaryota</taxon>
        <taxon>Viridiplantae</taxon>
        <taxon>Streptophyta</taxon>
        <taxon>Embryophyta</taxon>
        <taxon>Tracheophyta</taxon>
        <taxon>Spermatophyta</taxon>
        <taxon>Magnoliopsida</taxon>
        <taxon>eudicotyledons</taxon>
        <taxon>Gunneridae</taxon>
        <taxon>Pentapetalae</taxon>
        <taxon>rosids</taxon>
        <taxon>fabids</taxon>
        <taxon>Fabales</taxon>
        <taxon>Fabaceae</taxon>
        <taxon>Papilionoideae</taxon>
        <taxon>50 kb inversion clade</taxon>
        <taxon>NPAAA clade</taxon>
        <taxon>Hologalegina</taxon>
        <taxon>IRL clade</taxon>
        <taxon>Fabeae</taxon>
        <taxon>Lathyrus</taxon>
    </lineage>
</organism>
<dbReference type="Gramene" id="Psat07G0177400-T1">
    <property type="protein sequence ID" value="KAI5384911.1"/>
    <property type="gene ID" value="KIW84_071774"/>
</dbReference>
<dbReference type="InterPro" id="IPR006849">
    <property type="entry name" value="Elp1"/>
</dbReference>
<feature type="domain" description="ELP1 first N-terminal beta-propeller" evidence="3">
    <location>
        <begin position="126"/>
        <end position="252"/>
    </location>
</feature>
<evidence type="ECO:0000313" key="5">
    <source>
        <dbReference type="Proteomes" id="UP001058974"/>
    </source>
</evidence>
<evidence type="ECO:0000313" key="4">
    <source>
        <dbReference type="EMBL" id="KAI5384911.1"/>
    </source>
</evidence>
<dbReference type="Pfam" id="PF04762">
    <property type="entry name" value="Beta-prop_ELP1_1st"/>
    <property type="match status" value="1"/>
</dbReference>
<feature type="repeat" description="PPR" evidence="2">
    <location>
        <begin position="96"/>
        <end position="130"/>
    </location>
</feature>
<dbReference type="GO" id="GO:0033588">
    <property type="term" value="C:elongator holoenzyme complex"/>
    <property type="evidence" value="ECO:0007669"/>
    <property type="project" value="InterPro"/>
</dbReference>
<dbReference type="InterPro" id="IPR056164">
    <property type="entry name" value="Beta-prop_ELP1_1st"/>
</dbReference>
<dbReference type="PROSITE" id="PS51375">
    <property type="entry name" value="PPR"/>
    <property type="match status" value="1"/>
</dbReference>
<dbReference type="GO" id="GO:0005829">
    <property type="term" value="C:cytosol"/>
    <property type="evidence" value="ECO:0007669"/>
    <property type="project" value="TreeGrafter"/>
</dbReference>
<evidence type="ECO:0000256" key="1">
    <source>
        <dbReference type="ARBA" id="ARBA00022737"/>
    </source>
</evidence>
<keyword evidence="5" id="KW-1185">Reference proteome</keyword>
<comment type="caution">
    <text evidence="4">The sequence shown here is derived from an EMBL/GenBank/DDBJ whole genome shotgun (WGS) entry which is preliminary data.</text>
</comment>
<dbReference type="PANTHER" id="PTHR12747">
    <property type="entry name" value="ELONGATOR COMPLEX PROTEIN 1"/>
    <property type="match status" value="1"/>
</dbReference>
<dbReference type="Pfam" id="PF01535">
    <property type="entry name" value="PPR"/>
    <property type="match status" value="1"/>
</dbReference>
<dbReference type="InterPro" id="IPR002885">
    <property type="entry name" value="PPR_rpt"/>
</dbReference>
<dbReference type="EMBL" id="JAMSHJ010000007">
    <property type="protein sequence ID" value="KAI5384911.1"/>
    <property type="molecule type" value="Genomic_DNA"/>
</dbReference>
<dbReference type="Gene3D" id="1.25.40.10">
    <property type="entry name" value="Tetratricopeptide repeat domain"/>
    <property type="match status" value="1"/>
</dbReference>
<name>A0A9D4VJX8_PEA</name>
<dbReference type="Proteomes" id="UP001058974">
    <property type="component" value="Chromosome 7"/>
</dbReference>
<keyword evidence="1" id="KW-0677">Repeat</keyword>